<evidence type="ECO:0000256" key="5">
    <source>
        <dbReference type="SAM" id="MobiDB-lite"/>
    </source>
</evidence>
<sequence>MSLRPSLLIELENPKYDVVFDSIGTQIGSSNPIAEGSKLPIETNEEENGTGDSESETDNFEDTGVGDAQGDNEGSGDGNDFVDDDDDDLINSGDDFESDVGSDEEGKDRFPVFRSSNIMDPTFELGMVFNNKKEFIEAIHSHAIKTKRNLKIVKNDLRRVYAKCAEEECKWRINALKLGKEESFQIREYKFEHKCGRAFKVKNCTSRWLSKRFEDKFRTDPKRNVKGFRHEVCKDLRLSISKQQAYKARRKALQKIQGDDDEQYNKLWDYVEELRRTNPGSTVLMSMVDSSDGRGGSDKRFCVRHLHGNFKTAGFRGQAFKLALWNAARATTVQEWEWRMQEMALLSQQAYDWFSDKPPTQWSRAYFNTFPKCDMLLNNICETFNYCILDARERPVLTMLEWIREFLMTRLQENRDRALKKWKGKICPKIKKIVEKNMDKASDCIPIKSDDNNYEIACYDGSRYTVNLQNHTCSCRKWDLSGIPCNHGMSAIACQHINPEDFVDTFYTVETFNKVYSYAIAPINGPQLWAKTGYVPPAPPNYGRSVGRPAKARRLERDEPANKKKKGVRGQNKQTRLKRLHYMVKCSFCGGSGHNKKSCELKKEAEDFVTSLDAENETQIENVEEENIQGPSKLTGRKRTLTTENVEEENIEGGIKLTARKRTSTAASESIQVTNTISGKAQQKKKAKNV</sequence>
<dbReference type="Pfam" id="PF04434">
    <property type="entry name" value="SWIM"/>
    <property type="match status" value="1"/>
</dbReference>
<keyword evidence="1" id="KW-0479">Metal-binding</keyword>
<comment type="caution">
    <text evidence="7">The sequence shown here is derived from an EMBL/GenBank/DDBJ whole genome shotgun (WGS) entry which is preliminary data.</text>
</comment>
<dbReference type="AlphaFoldDB" id="A0AAW2JVT9"/>
<organism evidence="7">
    <name type="scientific">Sesamum radiatum</name>
    <name type="common">Black benniseed</name>
    <dbReference type="NCBI Taxonomy" id="300843"/>
    <lineage>
        <taxon>Eukaryota</taxon>
        <taxon>Viridiplantae</taxon>
        <taxon>Streptophyta</taxon>
        <taxon>Embryophyta</taxon>
        <taxon>Tracheophyta</taxon>
        <taxon>Spermatophyta</taxon>
        <taxon>Magnoliopsida</taxon>
        <taxon>eudicotyledons</taxon>
        <taxon>Gunneridae</taxon>
        <taxon>Pentapetalae</taxon>
        <taxon>asterids</taxon>
        <taxon>lamiids</taxon>
        <taxon>Lamiales</taxon>
        <taxon>Pedaliaceae</taxon>
        <taxon>Sesamum</taxon>
    </lineage>
</organism>
<evidence type="ECO:0000259" key="6">
    <source>
        <dbReference type="PROSITE" id="PS50966"/>
    </source>
</evidence>
<dbReference type="PROSITE" id="PS50966">
    <property type="entry name" value="ZF_SWIM"/>
    <property type="match status" value="1"/>
</dbReference>
<dbReference type="Pfam" id="PF03108">
    <property type="entry name" value="DBD_Tnp_Mut"/>
    <property type="match status" value="1"/>
</dbReference>
<dbReference type="EMBL" id="JACGWJ010000031">
    <property type="protein sequence ID" value="KAL0298744.1"/>
    <property type="molecule type" value="Genomic_DNA"/>
</dbReference>
<dbReference type="SMART" id="SM00575">
    <property type="entry name" value="ZnF_PMZ"/>
    <property type="match status" value="1"/>
</dbReference>
<dbReference type="GO" id="GO:0008270">
    <property type="term" value="F:zinc ion binding"/>
    <property type="evidence" value="ECO:0007669"/>
    <property type="project" value="UniProtKB-KW"/>
</dbReference>
<evidence type="ECO:0000313" key="7">
    <source>
        <dbReference type="EMBL" id="KAL0298744.1"/>
    </source>
</evidence>
<keyword evidence="2 4" id="KW-0863">Zinc-finger</keyword>
<evidence type="ECO:0000256" key="1">
    <source>
        <dbReference type="ARBA" id="ARBA00022723"/>
    </source>
</evidence>
<feature type="region of interest" description="Disordered" evidence="5">
    <location>
        <begin position="25"/>
        <end position="113"/>
    </location>
</feature>
<evidence type="ECO:0000256" key="3">
    <source>
        <dbReference type="ARBA" id="ARBA00022833"/>
    </source>
</evidence>
<reference evidence="7" key="1">
    <citation type="submission" date="2020-06" db="EMBL/GenBank/DDBJ databases">
        <authorList>
            <person name="Li T."/>
            <person name="Hu X."/>
            <person name="Zhang T."/>
            <person name="Song X."/>
            <person name="Zhang H."/>
            <person name="Dai N."/>
            <person name="Sheng W."/>
            <person name="Hou X."/>
            <person name="Wei L."/>
        </authorList>
    </citation>
    <scope>NUCLEOTIDE SEQUENCE</scope>
    <source>
        <strain evidence="7">G02</strain>
        <tissue evidence="7">Leaf</tissue>
    </source>
</reference>
<evidence type="ECO:0000256" key="4">
    <source>
        <dbReference type="PROSITE-ProRule" id="PRU00325"/>
    </source>
</evidence>
<feature type="compositionally biased region" description="Basic and acidic residues" evidence="5">
    <location>
        <begin position="553"/>
        <end position="562"/>
    </location>
</feature>
<proteinExistence type="predicted"/>
<name>A0AAW2JVT9_SESRA</name>
<protein>
    <recommendedName>
        <fullName evidence="6">SWIM-type domain-containing protein</fullName>
    </recommendedName>
</protein>
<dbReference type="InterPro" id="IPR007527">
    <property type="entry name" value="Znf_SWIM"/>
</dbReference>
<dbReference type="PANTHER" id="PTHR31973:SF187">
    <property type="entry name" value="MUTATOR TRANSPOSASE MUDRA PROTEIN"/>
    <property type="match status" value="1"/>
</dbReference>
<evidence type="ECO:0000256" key="2">
    <source>
        <dbReference type="ARBA" id="ARBA00022771"/>
    </source>
</evidence>
<reference evidence="7" key="2">
    <citation type="journal article" date="2024" name="Plant">
        <title>Genomic evolution and insights into agronomic trait innovations of Sesamum species.</title>
        <authorList>
            <person name="Miao H."/>
            <person name="Wang L."/>
            <person name="Qu L."/>
            <person name="Liu H."/>
            <person name="Sun Y."/>
            <person name="Le M."/>
            <person name="Wang Q."/>
            <person name="Wei S."/>
            <person name="Zheng Y."/>
            <person name="Lin W."/>
            <person name="Duan Y."/>
            <person name="Cao H."/>
            <person name="Xiong S."/>
            <person name="Wang X."/>
            <person name="Wei L."/>
            <person name="Li C."/>
            <person name="Ma Q."/>
            <person name="Ju M."/>
            <person name="Zhao R."/>
            <person name="Li G."/>
            <person name="Mu C."/>
            <person name="Tian Q."/>
            <person name="Mei H."/>
            <person name="Zhang T."/>
            <person name="Gao T."/>
            <person name="Zhang H."/>
        </authorList>
    </citation>
    <scope>NUCLEOTIDE SEQUENCE</scope>
    <source>
        <strain evidence="7">G02</strain>
    </source>
</reference>
<feature type="domain" description="SWIM-type" evidence="6">
    <location>
        <begin position="464"/>
        <end position="496"/>
    </location>
</feature>
<feature type="region of interest" description="Disordered" evidence="5">
    <location>
        <begin position="540"/>
        <end position="574"/>
    </location>
</feature>
<dbReference type="PANTHER" id="PTHR31973">
    <property type="entry name" value="POLYPROTEIN, PUTATIVE-RELATED"/>
    <property type="match status" value="1"/>
</dbReference>
<feature type="compositionally biased region" description="Acidic residues" evidence="5">
    <location>
        <begin position="80"/>
        <end position="103"/>
    </location>
</feature>
<dbReference type="InterPro" id="IPR004332">
    <property type="entry name" value="Transposase_MuDR"/>
</dbReference>
<accession>A0AAW2JVT9</accession>
<dbReference type="InterPro" id="IPR006564">
    <property type="entry name" value="Znf_PMZ"/>
</dbReference>
<keyword evidence="3" id="KW-0862">Zinc</keyword>
<feature type="compositionally biased region" description="Acidic residues" evidence="5">
    <location>
        <begin position="43"/>
        <end position="61"/>
    </location>
</feature>
<gene>
    <name evidence="7" type="ORF">Sradi_6534200</name>
</gene>